<gene>
    <name evidence="2" type="ORF">FD02_GL000478</name>
</gene>
<dbReference type="AlphaFoldDB" id="A0A0R1JGL2"/>
<sequence>MKQAKKYLNMIRPFDVIIVVGLLAASFIPLIIFSHQQQANQANTVLTAVVTHDGQEVYRIRLTGHRGTTRYRYHHGNDWNEIVATGNQIAITAADCTDQVCVRKGKISRAGDTIVCLPHKLLVAIHSSRGSSTNTGGMVSE</sequence>
<accession>A0A0R1JGL2</accession>
<dbReference type="EMBL" id="AZDJ01000032">
    <property type="protein sequence ID" value="KRK70413.1"/>
    <property type="molecule type" value="Genomic_DNA"/>
</dbReference>
<evidence type="ECO:0000313" key="2">
    <source>
        <dbReference type="EMBL" id="KRK70413.1"/>
    </source>
</evidence>
<reference evidence="2 3" key="1">
    <citation type="journal article" date="2015" name="Genome Announc.">
        <title>Expanding the biotechnology potential of lactobacilli through comparative genomics of 213 strains and associated genera.</title>
        <authorList>
            <person name="Sun Z."/>
            <person name="Harris H.M."/>
            <person name="McCann A."/>
            <person name="Guo C."/>
            <person name="Argimon S."/>
            <person name="Zhang W."/>
            <person name="Yang X."/>
            <person name="Jeffery I.B."/>
            <person name="Cooney J.C."/>
            <person name="Kagawa T.F."/>
            <person name="Liu W."/>
            <person name="Song Y."/>
            <person name="Salvetti E."/>
            <person name="Wrobel A."/>
            <person name="Rasinkangas P."/>
            <person name="Parkhill J."/>
            <person name="Rea M.C."/>
            <person name="O'Sullivan O."/>
            <person name="Ritari J."/>
            <person name="Douillard F.P."/>
            <person name="Paul Ross R."/>
            <person name="Yang R."/>
            <person name="Briner A.E."/>
            <person name="Felis G.E."/>
            <person name="de Vos W.M."/>
            <person name="Barrangou R."/>
            <person name="Klaenhammer T.R."/>
            <person name="Caufield P.W."/>
            <person name="Cui Y."/>
            <person name="Zhang H."/>
            <person name="O'Toole P.W."/>
        </authorList>
    </citation>
    <scope>NUCLEOTIDE SEQUENCE [LARGE SCALE GENOMIC DNA]</scope>
    <source>
        <strain evidence="2 3">JCM 17158</strain>
    </source>
</reference>
<dbReference type="OrthoDB" id="47603at2"/>
<dbReference type="Proteomes" id="UP000051804">
    <property type="component" value="Unassembled WGS sequence"/>
</dbReference>
<dbReference type="Gene3D" id="2.60.320.10">
    <property type="entry name" value="N-utilization substance G protein NusG, insert domain"/>
    <property type="match status" value="1"/>
</dbReference>
<dbReference type="STRING" id="1291734.FD02_GL000478"/>
<organism evidence="2 3">
    <name type="scientific">Lacticaseibacillus nasuensis JCM 17158</name>
    <dbReference type="NCBI Taxonomy" id="1291734"/>
    <lineage>
        <taxon>Bacteria</taxon>
        <taxon>Bacillati</taxon>
        <taxon>Bacillota</taxon>
        <taxon>Bacilli</taxon>
        <taxon>Lactobacillales</taxon>
        <taxon>Lactobacillaceae</taxon>
        <taxon>Lacticaseibacillus</taxon>
    </lineage>
</organism>
<evidence type="ECO:0000256" key="1">
    <source>
        <dbReference type="SAM" id="Phobius"/>
    </source>
</evidence>
<dbReference type="Pfam" id="PF07009">
    <property type="entry name" value="NusG_II"/>
    <property type="match status" value="1"/>
</dbReference>
<keyword evidence="1" id="KW-1133">Transmembrane helix</keyword>
<protein>
    <submittedName>
        <fullName evidence="2">Uncharacterized protein</fullName>
    </submittedName>
</protein>
<name>A0A0R1JGL2_9LACO</name>
<feature type="transmembrane region" description="Helical" evidence="1">
    <location>
        <begin position="12"/>
        <end position="33"/>
    </location>
</feature>
<dbReference type="PATRIC" id="fig|1291734.4.peg.492"/>
<dbReference type="CDD" id="cd09911">
    <property type="entry name" value="Lin0431_like"/>
    <property type="match status" value="1"/>
</dbReference>
<dbReference type="InterPro" id="IPR038690">
    <property type="entry name" value="NusG_2_sf"/>
</dbReference>
<keyword evidence="3" id="KW-1185">Reference proteome</keyword>
<evidence type="ECO:0000313" key="3">
    <source>
        <dbReference type="Proteomes" id="UP000051804"/>
    </source>
</evidence>
<comment type="caution">
    <text evidence="2">The sequence shown here is derived from an EMBL/GenBank/DDBJ whole genome shotgun (WGS) entry which is preliminary data.</text>
</comment>
<proteinExistence type="predicted"/>
<dbReference type="RefSeq" id="WP_054721443.1">
    <property type="nucleotide sequence ID" value="NZ_AZDJ01000032.1"/>
</dbReference>
<keyword evidence="1" id="KW-0472">Membrane</keyword>
<keyword evidence="1" id="KW-0812">Transmembrane</keyword>